<evidence type="ECO:0000313" key="3">
    <source>
        <dbReference type="Proteomes" id="UP000018852"/>
    </source>
</evidence>
<comment type="caution">
    <text evidence="2">The sequence shown here is derived from an EMBL/GenBank/DDBJ whole genome shotgun (WGS) entry which is preliminary data.</text>
</comment>
<evidence type="ECO:0000256" key="1">
    <source>
        <dbReference type="SAM" id="MobiDB-lite"/>
    </source>
</evidence>
<gene>
    <name evidence="2" type="ORF">Q605_AUC00241G0005</name>
</gene>
<evidence type="ECO:0008006" key="4">
    <source>
        <dbReference type="Google" id="ProtNLM"/>
    </source>
</evidence>
<organism evidence="2 3">
    <name type="scientific">Actinomyces urogenitalis DORA_12</name>
    <dbReference type="NCBI Taxonomy" id="1403939"/>
    <lineage>
        <taxon>Bacteria</taxon>
        <taxon>Bacillati</taxon>
        <taxon>Actinomycetota</taxon>
        <taxon>Actinomycetes</taxon>
        <taxon>Actinomycetales</taxon>
        <taxon>Actinomycetaceae</taxon>
        <taxon>Actinomyces</taxon>
    </lineage>
</organism>
<feature type="compositionally biased region" description="Polar residues" evidence="1">
    <location>
        <begin position="89"/>
        <end position="98"/>
    </location>
</feature>
<accession>W1VLT3</accession>
<dbReference type="AlphaFoldDB" id="W1VLT3"/>
<dbReference type="EMBL" id="AZLV01000241">
    <property type="protein sequence ID" value="ETJ06661.1"/>
    <property type="molecule type" value="Genomic_DNA"/>
</dbReference>
<reference evidence="2 3" key="1">
    <citation type="submission" date="2013-12" db="EMBL/GenBank/DDBJ databases">
        <title>A Varibaculum cambriense genome reconstructed from a premature infant gut community with otherwise low bacterial novelty that shifts toward anaerobic metabolism during the third week of life.</title>
        <authorList>
            <person name="Brown C.T."/>
            <person name="Sharon I."/>
            <person name="Thomas B.C."/>
            <person name="Castelle C.J."/>
            <person name="Morowitz M.J."/>
            <person name="Banfield J.F."/>
        </authorList>
    </citation>
    <scope>NUCLEOTIDE SEQUENCE [LARGE SCALE GENOMIC DNA]</scope>
    <source>
        <strain evidence="3">DORA_12</strain>
    </source>
</reference>
<feature type="compositionally biased region" description="Basic and acidic residues" evidence="1">
    <location>
        <begin position="102"/>
        <end position="111"/>
    </location>
</feature>
<protein>
    <recommendedName>
        <fullName evidence="4">Phage head-tail adaptor</fullName>
    </recommendedName>
</protein>
<dbReference type="PATRIC" id="fig|1403939.3.peg.310"/>
<evidence type="ECO:0000313" key="2">
    <source>
        <dbReference type="EMBL" id="ETJ06661.1"/>
    </source>
</evidence>
<name>W1VLT3_9ACTO</name>
<dbReference type="Proteomes" id="UP000018852">
    <property type="component" value="Unassembled WGS sequence"/>
</dbReference>
<proteinExistence type="predicted"/>
<sequence>MRGERVTVLAQVEDGVDEMGAPTSTWQVEATVDDVLVAPAGTSDLGGSIRPDGVQVDLTLHMPKGYTASLKGRRVQVRGATYEVVGDPQSYTTANTPGRWNRPVDVKEVSG</sequence>
<feature type="region of interest" description="Disordered" evidence="1">
    <location>
        <begin position="88"/>
        <end position="111"/>
    </location>
</feature>